<reference evidence="2" key="1">
    <citation type="submission" date="2021-01" db="EMBL/GenBank/DDBJ databases">
        <title>Whole genome shotgun sequence of Actinoplanes rishiriensis NBRC 108556.</title>
        <authorList>
            <person name="Komaki H."/>
            <person name="Tamura T."/>
        </authorList>
    </citation>
    <scope>NUCLEOTIDE SEQUENCE</scope>
    <source>
        <strain evidence="2">NBRC 108556</strain>
    </source>
</reference>
<evidence type="ECO:0000313" key="3">
    <source>
        <dbReference type="Proteomes" id="UP000636960"/>
    </source>
</evidence>
<accession>A0A919JZK0</accession>
<sequence length="58" mass="6087">MRTPIPLDASALPGFIANGPGIPTARSAPARPLRDLSPASPQTPFRIPHPIRLLTAGH</sequence>
<evidence type="ECO:0000256" key="1">
    <source>
        <dbReference type="SAM" id="MobiDB-lite"/>
    </source>
</evidence>
<keyword evidence="3" id="KW-1185">Reference proteome</keyword>
<comment type="caution">
    <text evidence="2">The sequence shown here is derived from an EMBL/GenBank/DDBJ whole genome shotgun (WGS) entry which is preliminary data.</text>
</comment>
<organism evidence="2 3">
    <name type="scientific">Paractinoplanes rishiriensis</name>
    <dbReference type="NCBI Taxonomy" id="1050105"/>
    <lineage>
        <taxon>Bacteria</taxon>
        <taxon>Bacillati</taxon>
        <taxon>Actinomycetota</taxon>
        <taxon>Actinomycetes</taxon>
        <taxon>Micromonosporales</taxon>
        <taxon>Micromonosporaceae</taxon>
        <taxon>Paractinoplanes</taxon>
    </lineage>
</organism>
<evidence type="ECO:0000313" key="2">
    <source>
        <dbReference type="EMBL" id="GIE95973.1"/>
    </source>
</evidence>
<gene>
    <name evidence="2" type="ORF">Ari01nite_34380</name>
</gene>
<dbReference type="Proteomes" id="UP000636960">
    <property type="component" value="Unassembled WGS sequence"/>
</dbReference>
<proteinExistence type="predicted"/>
<feature type="region of interest" description="Disordered" evidence="1">
    <location>
        <begin position="18"/>
        <end position="58"/>
    </location>
</feature>
<name>A0A919JZK0_9ACTN</name>
<dbReference type="AlphaFoldDB" id="A0A919JZK0"/>
<protein>
    <submittedName>
        <fullName evidence="2">Uncharacterized protein</fullName>
    </submittedName>
</protein>
<dbReference type="EMBL" id="BOMV01000039">
    <property type="protein sequence ID" value="GIE95973.1"/>
    <property type="molecule type" value="Genomic_DNA"/>
</dbReference>